<dbReference type="EMBL" id="VUJX02000001">
    <property type="protein sequence ID" value="KAL0944229.1"/>
    <property type="molecule type" value="Genomic_DNA"/>
</dbReference>
<sequence>MSGMHSTFSNSVVGDKRHSYAVLSALQQGSAAEGSPAQPSSSRQQHPQYPKESDAASVSSFGSTVSLLKDKLHQSHNKSSSSNKSTSLVARQKAADDAKAQVLKNQSEFWSTSIRNDL</sequence>
<gene>
    <name evidence="1" type="ORF">CTRU02_202116</name>
</gene>
<dbReference type="Proteomes" id="UP000805649">
    <property type="component" value="Unassembled WGS sequence"/>
</dbReference>
<keyword evidence="2" id="KW-1185">Reference proteome</keyword>
<name>A0ACC3ZJG7_COLTU</name>
<proteinExistence type="predicted"/>
<reference evidence="1 2" key="1">
    <citation type="journal article" date="2020" name="Phytopathology">
        <title>Genome Sequence Resources of Colletotrichum truncatum, C. plurivorum, C. musicola, and C. sojae: Four Species Pathogenic to Soybean (Glycine max).</title>
        <authorList>
            <person name="Rogerio F."/>
            <person name="Boufleur T.R."/>
            <person name="Ciampi-Guillardi M."/>
            <person name="Sukno S.A."/>
            <person name="Thon M.R."/>
            <person name="Massola Junior N.S."/>
            <person name="Baroncelli R."/>
        </authorList>
    </citation>
    <scope>NUCLEOTIDE SEQUENCE [LARGE SCALE GENOMIC DNA]</scope>
    <source>
        <strain evidence="1 2">CMES1059</strain>
    </source>
</reference>
<evidence type="ECO:0000313" key="1">
    <source>
        <dbReference type="EMBL" id="KAL0944229.1"/>
    </source>
</evidence>
<evidence type="ECO:0000313" key="2">
    <source>
        <dbReference type="Proteomes" id="UP000805649"/>
    </source>
</evidence>
<comment type="caution">
    <text evidence="1">The sequence shown here is derived from an EMBL/GenBank/DDBJ whole genome shotgun (WGS) entry which is preliminary data.</text>
</comment>
<protein>
    <submittedName>
        <fullName evidence="1">Uncharacterized protein</fullName>
    </submittedName>
</protein>
<organism evidence="1 2">
    <name type="scientific">Colletotrichum truncatum</name>
    <name type="common">Anthracnose fungus</name>
    <name type="synonym">Colletotrichum capsici</name>
    <dbReference type="NCBI Taxonomy" id="5467"/>
    <lineage>
        <taxon>Eukaryota</taxon>
        <taxon>Fungi</taxon>
        <taxon>Dikarya</taxon>
        <taxon>Ascomycota</taxon>
        <taxon>Pezizomycotina</taxon>
        <taxon>Sordariomycetes</taxon>
        <taxon>Hypocreomycetidae</taxon>
        <taxon>Glomerellales</taxon>
        <taxon>Glomerellaceae</taxon>
        <taxon>Colletotrichum</taxon>
        <taxon>Colletotrichum truncatum species complex</taxon>
    </lineage>
</organism>
<accession>A0ACC3ZJG7</accession>